<gene>
    <name evidence="2" type="ORF">OZZ17_14735</name>
</gene>
<evidence type="ECO:0000256" key="1">
    <source>
        <dbReference type="SAM" id="MobiDB-lite"/>
    </source>
</evidence>
<dbReference type="RefSeq" id="WP_101874796.1">
    <property type="nucleotide sequence ID" value="NZ_JAPRAY010000023.1"/>
</dbReference>
<accession>A0A9Q4HY88</accession>
<sequence length="232" mass="26663">MAVIRVEKNRNFTTMSNYHLRDKDLSLKAKGLLSQILSLPDDWDYSVRGLASICLEGKDCIVTTLKELEIKGYLVRKQLRDANGRLSGIEYIIYETPPEQCADSPCTEKPDTVKQDADRPNTAKPDEGNPPQLNTNKTKTKEIKDREKKELRHKYGAYGNVLLSDEDFEKLMAEFPADYTQRIERLSEYMASSGKSYKSHLATIRSWARKEKPTVQRGYSHDIYKYEEGESL</sequence>
<name>A0A9Q4HY88_MEDGN</name>
<feature type="compositionally biased region" description="Basic and acidic residues" evidence="1">
    <location>
        <begin position="106"/>
        <end position="127"/>
    </location>
</feature>
<organism evidence="2 3">
    <name type="scientific">Mediterraneibacter gnavus</name>
    <name type="common">Ruminococcus gnavus</name>
    <dbReference type="NCBI Taxonomy" id="33038"/>
    <lineage>
        <taxon>Bacteria</taxon>
        <taxon>Bacillati</taxon>
        <taxon>Bacillota</taxon>
        <taxon>Clostridia</taxon>
        <taxon>Lachnospirales</taxon>
        <taxon>Lachnospiraceae</taxon>
        <taxon>Mediterraneibacter</taxon>
    </lineage>
</organism>
<dbReference type="Proteomes" id="UP001079535">
    <property type="component" value="Unassembled WGS sequence"/>
</dbReference>
<dbReference type="AlphaFoldDB" id="A0A9Q4HY88"/>
<evidence type="ECO:0000313" key="3">
    <source>
        <dbReference type="Proteomes" id="UP001079535"/>
    </source>
</evidence>
<dbReference type="EMBL" id="JAPRAY010000023">
    <property type="protein sequence ID" value="MCZ0668777.1"/>
    <property type="molecule type" value="Genomic_DNA"/>
</dbReference>
<evidence type="ECO:0000313" key="2">
    <source>
        <dbReference type="EMBL" id="MCZ0668777.1"/>
    </source>
</evidence>
<dbReference type="Pfam" id="PF13730">
    <property type="entry name" value="HTH_36"/>
    <property type="match status" value="1"/>
</dbReference>
<feature type="region of interest" description="Disordered" evidence="1">
    <location>
        <begin position="102"/>
        <end position="146"/>
    </location>
</feature>
<comment type="caution">
    <text evidence="2">The sequence shown here is derived from an EMBL/GenBank/DDBJ whole genome shotgun (WGS) entry which is preliminary data.</text>
</comment>
<protein>
    <submittedName>
        <fullName evidence="2">Helix-turn-helix domain-containing protein</fullName>
    </submittedName>
</protein>
<proteinExistence type="predicted"/>
<reference evidence="2" key="1">
    <citation type="submission" date="2022-11" db="EMBL/GenBank/DDBJ databases">
        <title>Temperate bacteriophages infecting mucin-degrading bacterium Ruminococcus gnavus from the human gut.</title>
        <authorList>
            <person name="Buttimer C."/>
        </authorList>
    </citation>
    <scope>NUCLEOTIDE SEQUENCE</scope>
    <source>
        <strain evidence="2">CCUG 49994</strain>
    </source>
</reference>